<feature type="transmembrane region" description="Helical" evidence="1">
    <location>
        <begin position="12"/>
        <end position="32"/>
    </location>
</feature>
<dbReference type="RefSeq" id="WP_176862596.1">
    <property type="nucleotide sequence ID" value="NZ_JABXWT010000002.1"/>
</dbReference>
<evidence type="ECO:0008006" key="4">
    <source>
        <dbReference type="Google" id="ProtNLM"/>
    </source>
</evidence>
<organism evidence="2 3">
    <name type="scientific">Ruegeria haliotis</name>
    <dbReference type="NCBI Taxonomy" id="2747601"/>
    <lineage>
        <taxon>Bacteria</taxon>
        <taxon>Pseudomonadati</taxon>
        <taxon>Pseudomonadota</taxon>
        <taxon>Alphaproteobacteria</taxon>
        <taxon>Rhodobacterales</taxon>
        <taxon>Roseobacteraceae</taxon>
        <taxon>Ruegeria</taxon>
    </lineage>
</organism>
<evidence type="ECO:0000256" key="1">
    <source>
        <dbReference type="SAM" id="Phobius"/>
    </source>
</evidence>
<keyword evidence="1" id="KW-0812">Transmembrane</keyword>
<keyword evidence="1" id="KW-0472">Membrane</keyword>
<gene>
    <name evidence="2" type="ORF">HW561_05680</name>
</gene>
<dbReference type="EMBL" id="JABXWT010000002">
    <property type="protein sequence ID" value="NVO55278.1"/>
    <property type="molecule type" value="Genomic_DNA"/>
</dbReference>
<keyword evidence="1" id="KW-1133">Transmembrane helix</keyword>
<dbReference type="Proteomes" id="UP000630805">
    <property type="component" value="Unassembled WGS sequence"/>
</dbReference>
<sequence>MSLNFRAIIEIVERLVVITAAGIAVFPLYQWYNEKDDRRLERITTFISAGSECLNHTDWMENNILISLEAWDESITNTIYARLNVAKMCSELYGSLHAEFLGEYSDKHEYFEPIWSSATRRDIGVWIEAAAHTEKYTADDFFEWEQATRFSTENQ</sequence>
<reference evidence="2 3" key="1">
    <citation type="submission" date="2020-06" db="EMBL/GenBank/DDBJ databases">
        <authorList>
            <person name="Cao W.R."/>
        </authorList>
    </citation>
    <scope>NUCLEOTIDE SEQUENCE [LARGE SCALE GENOMIC DNA]</scope>
    <source>
        <strain evidence="2 3">B1Z28</strain>
    </source>
</reference>
<accession>A0ABX2PMM5</accession>
<evidence type="ECO:0000313" key="2">
    <source>
        <dbReference type="EMBL" id="NVO55278.1"/>
    </source>
</evidence>
<evidence type="ECO:0000313" key="3">
    <source>
        <dbReference type="Proteomes" id="UP000630805"/>
    </source>
</evidence>
<keyword evidence="3" id="KW-1185">Reference proteome</keyword>
<proteinExistence type="predicted"/>
<comment type="caution">
    <text evidence="2">The sequence shown here is derived from an EMBL/GenBank/DDBJ whole genome shotgun (WGS) entry which is preliminary data.</text>
</comment>
<name>A0ABX2PMM5_9RHOB</name>
<protein>
    <recommendedName>
        <fullName evidence="4">DUF4760 domain-containing protein</fullName>
    </recommendedName>
</protein>